<proteinExistence type="predicted"/>
<name>A0A101RP52_9ACTN</name>
<evidence type="ECO:0000313" key="1">
    <source>
        <dbReference type="EMBL" id="KUN59244.1"/>
    </source>
</evidence>
<dbReference type="AlphaFoldDB" id="A0A101RP52"/>
<evidence type="ECO:0000313" key="2">
    <source>
        <dbReference type="Proteomes" id="UP000054375"/>
    </source>
</evidence>
<reference evidence="1 2" key="1">
    <citation type="submission" date="2015-10" db="EMBL/GenBank/DDBJ databases">
        <title>Draft genome sequence of Streptomyces griseorubiginosus DSM 40469, type strain for the species Streptomyces griseorubiginosus.</title>
        <authorList>
            <person name="Ruckert C."/>
            <person name="Winkler A."/>
            <person name="Kalinowski J."/>
            <person name="Kampfer P."/>
            <person name="Glaeser S."/>
        </authorList>
    </citation>
    <scope>NUCLEOTIDE SEQUENCE [LARGE SCALE GENOMIC DNA]</scope>
    <source>
        <strain evidence="1 2">DSM 40469</strain>
    </source>
</reference>
<organism evidence="1 2">
    <name type="scientific">Streptomyces griseorubiginosus</name>
    <dbReference type="NCBI Taxonomy" id="67304"/>
    <lineage>
        <taxon>Bacteria</taxon>
        <taxon>Bacillati</taxon>
        <taxon>Actinomycetota</taxon>
        <taxon>Actinomycetes</taxon>
        <taxon>Kitasatosporales</taxon>
        <taxon>Streptomycetaceae</taxon>
        <taxon>Streptomyces</taxon>
    </lineage>
</organism>
<comment type="caution">
    <text evidence="1">The sequence shown here is derived from an EMBL/GenBank/DDBJ whole genome shotgun (WGS) entry which is preliminary data.</text>
</comment>
<gene>
    <name evidence="1" type="ORF">AQJ54_39970</name>
</gene>
<sequence length="61" mass="7050">MSELDRIFDPEYTATDLFTDRVPEHAAFAAALRHQHGNVVCGEAKVSTLFRRRRPIRARPR</sequence>
<accession>A0A101RP52</accession>
<keyword evidence="2" id="KW-1185">Reference proteome</keyword>
<dbReference type="EMBL" id="LMWV01000037">
    <property type="protein sequence ID" value="KUN59244.1"/>
    <property type="molecule type" value="Genomic_DNA"/>
</dbReference>
<dbReference type="Proteomes" id="UP000054375">
    <property type="component" value="Unassembled WGS sequence"/>
</dbReference>
<protein>
    <submittedName>
        <fullName evidence="1">Uncharacterized protein</fullName>
    </submittedName>
</protein>
<dbReference type="RefSeq" id="WP_062246160.1">
    <property type="nucleotide sequence ID" value="NZ_JBPJFL010000003.1"/>
</dbReference>